<sequence length="126" mass="15118">MARLDINVLPEKTISHEVIKRYGKVNDNEDTEDEIERAEIARRENEHRRKIKYDTRRIVEEMSEARNDPNVEQPARDYDRIYMEESYNLDVPTLLRQEYHLYDLVVSHQSKRIDPVEDDEDVTSGR</sequence>
<name>A0AAP0I363_9MAGN</name>
<dbReference type="Proteomes" id="UP001420932">
    <property type="component" value="Unassembled WGS sequence"/>
</dbReference>
<proteinExistence type="predicted"/>
<comment type="caution">
    <text evidence="1">The sequence shown here is derived from an EMBL/GenBank/DDBJ whole genome shotgun (WGS) entry which is preliminary data.</text>
</comment>
<keyword evidence="2" id="KW-1185">Reference proteome</keyword>
<gene>
    <name evidence="1" type="ORF">Syun_023097</name>
</gene>
<reference evidence="1 2" key="1">
    <citation type="submission" date="2024-01" db="EMBL/GenBank/DDBJ databases">
        <title>Genome assemblies of Stephania.</title>
        <authorList>
            <person name="Yang L."/>
        </authorList>
    </citation>
    <scope>NUCLEOTIDE SEQUENCE [LARGE SCALE GENOMIC DNA]</scope>
    <source>
        <strain evidence="1">YNDBR</strain>
        <tissue evidence="1">Leaf</tissue>
    </source>
</reference>
<organism evidence="1 2">
    <name type="scientific">Stephania yunnanensis</name>
    <dbReference type="NCBI Taxonomy" id="152371"/>
    <lineage>
        <taxon>Eukaryota</taxon>
        <taxon>Viridiplantae</taxon>
        <taxon>Streptophyta</taxon>
        <taxon>Embryophyta</taxon>
        <taxon>Tracheophyta</taxon>
        <taxon>Spermatophyta</taxon>
        <taxon>Magnoliopsida</taxon>
        <taxon>Ranunculales</taxon>
        <taxon>Menispermaceae</taxon>
        <taxon>Menispermoideae</taxon>
        <taxon>Cissampelideae</taxon>
        <taxon>Stephania</taxon>
    </lineage>
</organism>
<protein>
    <submittedName>
        <fullName evidence="1">Uncharacterized protein</fullName>
    </submittedName>
</protein>
<evidence type="ECO:0000313" key="2">
    <source>
        <dbReference type="Proteomes" id="UP001420932"/>
    </source>
</evidence>
<accession>A0AAP0I363</accession>
<dbReference type="AlphaFoldDB" id="A0AAP0I363"/>
<dbReference type="EMBL" id="JBBNAF010000010">
    <property type="protein sequence ID" value="KAK9107086.1"/>
    <property type="molecule type" value="Genomic_DNA"/>
</dbReference>
<evidence type="ECO:0000313" key="1">
    <source>
        <dbReference type="EMBL" id="KAK9107086.1"/>
    </source>
</evidence>